<reference evidence="2" key="1">
    <citation type="submission" date="2020-07" db="EMBL/GenBank/DDBJ databases">
        <title>Huge and variable diversity of episymbiotic CPR bacteria and DPANN archaea in groundwater ecosystems.</title>
        <authorList>
            <person name="He C.Y."/>
            <person name="Keren R."/>
            <person name="Whittaker M."/>
            <person name="Farag I.F."/>
            <person name="Doudna J."/>
            <person name="Cate J.H.D."/>
            <person name="Banfield J.F."/>
        </authorList>
    </citation>
    <scope>NUCLEOTIDE SEQUENCE</scope>
    <source>
        <strain evidence="2">NC_groundwater_1482_Ag_S-0.65um_47_24</strain>
    </source>
</reference>
<dbReference type="Proteomes" id="UP000772181">
    <property type="component" value="Unassembled WGS sequence"/>
</dbReference>
<name>A0A933GLW9_UNCTE</name>
<feature type="domain" description="MobA-like NTP transferase" evidence="1">
    <location>
        <begin position="6"/>
        <end position="171"/>
    </location>
</feature>
<evidence type="ECO:0000259" key="1">
    <source>
        <dbReference type="Pfam" id="PF12804"/>
    </source>
</evidence>
<dbReference type="PANTHER" id="PTHR43777:SF1">
    <property type="entry name" value="MOLYBDENUM COFACTOR CYTIDYLYLTRANSFERASE"/>
    <property type="match status" value="1"/>
</dbReference>
<dbReference type="Gene3D" id="3.90.550.10">
    <property type="entry name" value="Spore Coat Polysaccharide Biosynthesis Protein SpsA, Chain A"/>
    <property type="match status" value="1"/>
</dbReference>
<dbReference type="GO" id="GO:0016779">
    <property type="term" value="F:nucleotidyltransferase activity"/>
    <property type="evidence" value="ECO:0007669"/>
    <property type="project" value="UniProtKB-ARBA"/>
</dbReference>
<dbReference type="InterPro" id="IPR029044">
    <property type="entry name" value="Nucleotide-diphossugar_trans"/>
</dbReference>
<protein>
    <submittedName>
        <fullName evidence="2">Nucleotidyltransferase family protein</fullName>
    </submittedName>
</protein>
<evidence type="ECO:0000313" key="3">
    <source>
        <dbReference type="Proteomes" id="UP000772181"/>
    </source>
</evidence>
<evidence type="ECO:0000313" key="2">
    <source>
        <dbReference type="EMBL" id="MBI4594995.1"/>
    </source>
</evidence>
<dbReference type="EMBL" id="JACQWF010000061">
    <property type="protein sequence ID" value="MBI4594995.1"/>
    <property type="molecule type" value="Genomic_DNA"/>
</dbReference>
<dbReference type="PANTHER" id="PTHR43777">
    <property type="entry name" value="MOLYBDENUM COFACTOR CYTIDYLYLTRANSFERASE"/>
    <property type="match status" value="1"/>
</dbReference>
<dbReference type="InterPro" id="IPR025877">
    <property type="entry name" value="MobA-like_NTP_Trfase"/>
</dbReference>
<gene>
    <name evidence="2" type="ORF">HY730_01285</name>
</gene>
<comment type="caution">
    <text evidence="2">The sequence shown here is derived from an EMBL/GenBank/DDBJ whole genome shotgun (WGS) entry which is preliminary data.</text>
</comment>
<organism evidence="2 3">
    <name type="scientific">Tectimicrobiota bacterium</name>
    <dbReference type="NCBI Taxonomy" id="2528274"/>
    <lineage>
        <taxon>Bacteria</taxon>
        <taxon>Pseudomonadati</taxon>
        <taxon>Nitrospinota/Tectimicrobiota group</taxon>
        <taxon>Candidatus Tectimicrobiota</taxon>
    </lineage>
</organism>
<dbReference type="AlphaFoldDB" id="A0A933GLW9"/>
<accession>A0A933GLW9</accession>
<dbReference type="CDD" id="cd04182">
    <property type="entry name" value="GT_2_like_f"/>
    <property type="match status" value="1"/>
</dbReference>
<dbReference type="Pfam" id="PF12804">
    <property type="entry name" value="NTP_transf_3"/>
    <property type="match status" value="1"/>
</dbReference>
<proteinExistence type="predicted"/>
<dbReference type="SUPFAM" id="SSF53448">
    <property type="entry name" value="Nucleotide-diphospho-sugar transferases"/>
    <property type="match status" value="1"/>
</dbReference>
<sequence length="210" mass="23395">MRKISGLILAAGESKRFGANKLLLPLGRKLVIELVLENFLASELMEIILVLGYQAGLLKEKILGYYNTHAPRLKLIENINYQEGMSTSIKAALPFLDPSAEAVMIALGDQPLVSTNLINEVLSAYHQSGKKIVAPCFNGQRGHPVVISLAFRRQIESIEGDMGLREILQHYKNDLLIFNTGDPAVIMDLDTREDYEKCIKNRGDRSQNSE</sequence>